<organism evidence="1 2">
    <name type="scientific">Novipirellula artificiosorum</name>
    <dbReference type="NCBI Taxonomy" id="2528016"/>
    <lineage>
        <taxon>Bacteria</taxon>
        <taxon>Pseudomonadati</taxon>
        <taxon>Planctomycetota</taxon>
        <taxon>Planctomycetia</taxon>
        <taxon>Pirellulales</taxon>
        <taxon>Pirellulaceae</taxon>
        <taxon>Novipirellula</taxon>
    </lineage>
</organism>
<dbReference type="AlphaFoldDB" id="A0A5C6D207"/>
<evidence type="ECO:0000313" key="1">
    <source>
        <dbReference type="EMBL" id="TWU28939.1"/>
    </source>
</evidence>
<accession>A0A5C6D207</accession>
<gene>
    <name evidence="1" type="ORF">Poly41_67920</name>
</gene>
<reference evidence="1 2" key="1">
    <citation type="submission" date="2019-02" db="EMBL/GenBank/DDBJ databases">
        <title>Deep-cultivation of Planctomycetes and their phenomic and genomic characterization uncovers novel biology.</title>
        <authorList>
            <person name="Wiegand S."/>
            <person name="Jogler M."/>
            <person name="Boedeker C."/>
            <person name="Pinto D."/>
            <person name="Vollmers J."/>
            <person name="Rivas-Marin E."/>
            <person name="Kohn T."/>
            <person name="Peeters S.H."/>
            <person name="Heuer A."/>
            <person name="Rast P."/>
            <person name="Oberbeckmann S."/>
            <person name="Bunk B."/>
            <person name="Jeske O."/>
            <person name="Meyerdierks A."/>
            <person name="Storesund J.E."/>
            <person name="Kallscheuer N."/>
            <person name="Luecker S."/>
            <person name="Lage O.M."/>
            <person name="Pohl T."/>
            <person name="Merkel B.J."/>
            <person name="Hornburger P."/>
            <person name="Mueller R.-W."/>
            <person name="Bruemmer F."/>
            <person name="Labrenz M."/>
            <person name="Spormann A.M."/>
            <person name="Op Den Camp H."/>
            <person name="Overmann J."/>
            <person name="Amann R."/>
            <person name="Jetten M.S.M."/>
            <person name="Mascher T."/>
            <person name="Medema M.H."/>
            <person name="Devos D.P."/>
            <person name="Kaster A.-K."/>
            <person name="Ovreas L."/>
            <person name="Rohde M."/>
            <person name="Galperin M.Y."/>
            <person name="Jogler C."/>
        </authorList>
    </citation>
    <scope>NUCLEOTIDE SEQUENCE [LARGE SCALE GENOMIC DNA]</scope>
    <source>
        <strain evidence="1 2">Poly41</strain>
    </source>
</reference>
<sequence length="485" mass="53501">MLRHRRERFAGWFPLVIVVLFSPTIVLGEPVERVFQAGTAKVDITPKLGGWIIGGWEPIPAERVHDSLHVKCVVLDNGQARLAFMVCDNLGIPRQVFDEAKRRISDTTGIPEQCQVMSATHTHSSVSAGFDNRYAPDMQLTEYQMRLVEAMVQAAEAANGTLQPAQIGWSSIDVPEHVFNRRWFMKPDTPTPNPFGGTDLAVMNPGQNNPNLDRPAGPIDPEVSFLSVRSVDGNPIALLANYSLHYVGGVVKGELSADYFSLFGSRVMELIADGKDSSPMVGIMTNGTSGDINNIHFGIKTERRPAYEQMQYVAYDLANRVAEAERQMTYHNWVPLAGADAELVLKNRQPTAEQLARAKLVSERGEEIELYHPHEPTYARRVLQMQQMPPTQNIVLTSVRIGDLGIVTIPFEVLVEIGLELKQRSPLGDTLVISLAGGSGGYLPNPKQHAYGGYETWLGTNVVEKQASVKIVEALLKLLKEVADS</sequence>
<protein>
    <submittedName>
        <fullName evidence="1">Neutral/alkaline non-lysosomal ceramidase</fullName>
    </submittedName>
</protein>
<name>A0A5C6D207_9BACT</name>
<dbReference type="Proteomes" id="UP000319143">
    <property type="component" value="Unassembled WGS sequence"/>
</dbReference>
<comment type="caution">
    <text evidence="1">The sequence shown here is derived from an EMBL/GenBank/DDBJ whole genome shotgun (WGS) entry which is preliminary data.</text>
</comment>
<dbReference type="EMBL" id="SJPV01000026">
    <property type="protein sequence ID" value="TWU28939.1"/>
    <property type="molecule type" value="Genomic_DNA"/>
</dbReference>
<evidence type="ECO:0000313" key="2">
    <source>
        <dbReference type="Proteomes" id="UP000319143"/>
    </source>
</evidence>
<dbReference type="RefSeq" id="WP_231616120.1">
    <property type="nucleotide sequence ID" value="NZ_SJPV01000026.1"/>
</dbReference>
<proteinExistence type="predicted"/>
<keyword evidence="2" id="KW-1185">Reference proteome</keyword>